<dbReference type="GO" id="GO:0005886">
    <property type="term" value="C:plasma membrane"/>
    <property type="evidence" value="ECO:0007669"/>
    <property type="project" value="TreeGrafter"/>
</dbReference>
<dbReference type="NCBIfam" id="TIGR00969">
    <property type="entry name" value="3a0106s02"/>
    <property type="match status" value="1"/>
</dbReference>
<dbReference type="AlphaFoldDB" id="A0A6J7DJM4"/>
<feature type="transmembrane region" description="Helical" evidence="7">
    <location>
        <begin position="121"/>
        <end position="143"/>
    </location>
</feature>
<protein>
    <submittedName>
        <fullName evidence="9">Unannotated protein</fullName>
    </submittedName>
</protein>
<comment type="subcellular location">
    <subcellularLocation>
        <location evidence="1">Membrane</location>
        <topology evidence="1">Multi-pass membrane protein</topology>
    </subcellularLocation>
</comment>
<dbReference type="InterPro" id="IPR035906">
    <property type="entry name" value="MetI-like_sf"/>
</dbReference>
<feature type="transmembrane region" description="Helical" evidence="7">
    <location>
        <begin position="184"/>
        <end position="212"/>
    </location>
</feature>
<feature type="transmembrane region" description="Helical" evidence="7">
    <location>
        <begin position="86"/>
        <end position="109"/>
    </location>
</feature>
<dbReference type="PANTHER" id="PTHR30406">
    <property type="entry name" value="SULFATE TRANSPORT SYSTEM PERMEASE PROTEIN"/>
    <property type="match status" value="1"/>
</dbReference>
<evidence type="ECO:0000256" key="4">
    <source>
        <dbReference type="ARBA" id="ARBA00022989"/>
    </source>
</evidence>
<dbReference type="EMBL" id="CAFBLN010000026">
    <property type="protein sequence ID" value="CAB4870671.1"/>
    <property type="molecule type" value="Genomic_DNA"/>
</dbReference>
<gene>
    <name evidence="9" type="ORF">UFOPK3381_00786</name>
</gene>
<feature type="transmembrane region" description="Helical" evidence="7">
    <location>
        <begin position="7"/>
        <end position="24"/>
    </location>
</feature>
<dbReference type="Pfam" id="PF00528">
    <property type="entry name" value="BPD_transp_1"/>
    <property type="match status" value="1"/>
</dbReference>
<evidence type="ECO:0000256" key="2">
    <source>
        <dbReference type="ARBA" id="ARBA00022448"/>
    </source>
</evidence>
<organism evidence="9">
    <name type="scientific">freshwater metagenome</name>
    <dbReference type="NCBI Taxonomy" id="449393"/>
    <lineage>
        <taxon>unclassified sequences</taxon>
        <taxon>metagenomes</taxon>
        <taxon>ecological metagenomes</taxon>
    </lineage>
</organism>
<evidence type="ECO:0000256" key="1">
    <source>
        <dbReference type="ARBA" id="ARBA00004141"/>
    </source>
</evidence>
<keyword evidence="5" id="KW-0764">Sulfate transport</keyword>
<evidence type="ECO:0000256" key="3">
    <source>
        <dbReference type="ARBA" id="ARBA00022692"/>
    </source>
</evidence>
<keyword evidence="6 7" id="KW-0472">Membrane</keyword>
<accession>A0A6J7DJM4</accession>
<dbReference type="Gene3D" id="1.10.3720.10">
    <property type="entry name" value="MetI-like"/>
    <property type="match status" value="1"/>
</dbReference>
<evidence type="ECO:0000259" key="8">
    <source>
        <dbReference type="PROSITE" id="PS50928"/>
    </source>
</evidence>
<dbReference type="CDD" id="cd06261">
    <property type="entry name" value="TM_PBP2"/>
    <property type="match status" value="1"/>
</dbReference>
<evidence type="ECO:0000256" key="6">
    <source>
        <dbReference type="ARBA" id="ARBA00023136"/>
    </source>
</evidence>
<dbReference type="GO" id="GO:0015419">
    <property type="term" value="F:ABC-type sulfate transporter activity"/>
    <property type="evidence" value="ECO:0007669"/>
    <property type="project" value="InterPro"/>
</dbReference>
<dbReference type="InterPro" id="IPR000515">
    <property type="entry name" value="MetI-like"/>
</dbReference>
<dbReference type="PROSITE" id="PS50928">
    <property type="entry name" value="ABC_TM1"/>
    <property type="match status" value="1"/>
</dbReference>
<dbReference type="InterPro" id="IPR005667">
    <property type="entry name" value="Sulph_transpt2"/>
</dbReference>
<evidence type="ECO:0000313" key="9">
    <source>
        <dbReference type="EMBL" id="CAB4870671.1"/>
    </source>
</evidence>
<keyword evidence="2" id="KW-0813">Transport</keyword>
<proteinExistence type="predicted"/>
<name>A0A6J7DJM4_9ZZZZ</name>
<sequence>MRTLRAITVFYVASLIGAPLYLVFHETLIQGSHGLWISLHDPQMLAAMRLTAVIALVVTPFNVIFGVGASLAIVRRPTRWTRILDLGIDVPLAISPIIVGVMLELAYSFNGWFGAPLAEHGFRIMFSWPGIAMASAVVSLPLVSRELIPLLREIGESQELTAATLGAGTWRTFFTITLPAMRWALAYGLLLTLARVIGEYGAVLIVSGNVAFQTQTLTLNIGENFENYNQSLGFTGASLLALTSIIALFTLNIIKQREGSRREH</sequence>
<dbReference type="SUPFAM" id="SSF161098">
    <property type="entry name" value="MetI-like"/>
    <property type="match status" value="1"/>
</dbReference>
<feature type="transmembrane region" description="Helical" evidence="7">
    <location>
        <begin position="44"/>
        <end position="74"/>
    </location>
</feature>
<evidence type="ECO:0000256" key="7">
    <source>
        <dbReference type="SAM" id="Phobius"/>
    </source>
</evidence>
<feature type="domain" description="ABC transmembrane type-1" evidence="8">
    <location>
        <begin position="48"/>
        <end position="255"/>
    </location>
</feature>
<reference evidence="9" key="1">
    <citation type="submission" date="2020-05" db="EMBL/GenBank/DDBJ databases">
        <authorList>
            <person name="Chiriac C."/>
            <person name="Salcher M."/>
            <person name="Ghai R."/>
            <person name="Kavagutti S V."/>
        </authorList>
    </citation>
    <scope>NUCLEOTIDE SEQUENCE</scope>
</reference>
<keyword evidence="4 7" id="KW-1133">Transmembrane helix</keyword>
<feature type="transmembrane region" description="Helical" evidence="7">
    <location>
        <begin position="232"/>
        <end position="254"/>
    </location>
</feature>
<keyword evidence="3 7" id="KW-0812">Transmembrane</keyword>
<dbReference type="PANTHER" id="PTHR30406:SF1">
    <property type="entry name" value="SULFATE TRANSPORT SYSTEM PERMEASE PROTEIN CYSW"/>
    <property type="match status" value="1"/>
</dbReference>
<evidence type="ECO:0000256" key="5">
    <source>
        <dbReference type="ARBA" id="ARBA00023032"/>
    </source>
</evidence>